<organism evidence="4">
    <name type="scientific">Aureococcus anophagefferens</name>
    <name type="common">Harmful bloom alga</name>
    <dbReference type="NCBI Taxonomy" id="44056"/>
    <lineage>
        <taxon>Eukaryota</taxon>
        <taxon>Sar</taxon>
        <taxon>Stramenopiles</taxon>
        <taxon>Ochrophyta</taxon>
        <taxon>Pelagophyceae</taxon>
        <taxon>Pelagomonadales</taxon>
        <taxon>Pelagomonadaceae</taxon>
        <taxon>Aureococcus</taxon>
    </lineage>
</organism>
<feature type="compositionally biased region" description="Acidic residues" evidence="1">
    <location>
        <begin position="784"/>
        <end position="798"/>
    </location>
</feature>
<feature type="region of interest" description="Disordered" evidence="1">
    <location>
        <begin position="244"/>
        <end position="276"/>
    </location>
</feature>
<feature type="compositionally biased region" description="Low complexity" evidence="1">
    <location>
        <begin position="926"/>
        <end position="957"/>
    </location>
</feature>
<dbReference type="GO" id="GO:0016579">
    <property type="term" value="P:protein deubiquitination"/>
    <property type="evidence" value="ECO:0007669"/>
    <property type="project" value="TreeGrafter"/>
</dbReference>
<dbReference type="InterPro" id="IPR050704">
    <property type="entry name" value="Peptidase_C85-like"/>
</dbReference>
<feature type="compositionally biased region" description="Basic and acidic residues" evidence="1">
    <location>
        <begin position="631"/>
        <end position="655"/>
    </location>
</feature>
<dbReference type="KEGG" id="aaf:AURANDRAFT_72738"/>
<feature type="compositionally biased region" description="Low complexity" evidence="1">
    <location>
        <begin position="432"/>
        <end position="450"/>
    </location>
</feature>
<dbReference type="InterPro" id="IPR011990">
    <property type="entry name" value="TPR-like_helical_dom_sf"/>
</dbReference>
<dbReference type="InterPro" id="IPR003323">
    <property type="entry name" value="OTU_dom"/>
</dbReference>
<dbReference type="Pfam" id="PF02338">
    <property type="entry name" value="OTU"/>
    <property type="match status" value="1"/>
</dbReference>
<feature type="compositionally biased region" description="Basic and acidic residues" evidence="1">
    <location>
        <begin position="250"/>
        <end position="264"/>
    </location>
</feature>
<dbReference type="InParanoid" id="F0YNC1"/>
<feature type="region of interest" description="Disordered" evidence="1">
    <location>
        <begin position="631"/>
        <end position="656"/>
    </location>
</feature>
<proteinExistence type="predicted"/>
<dbReference type="Proteomes" id="UP000002729">
    <property type="component" value="Unassembled WGS sequence"/>
</dbReference>
<dbReference type="OrthoDB" id="415023at2759"/>
<evidence type="ECO:0000259" key="2">
    <source>
        <dbReference type="PROSITE" id="PS50802"/>
    </source>
</evidence>
<dbReference type="PANTHER" id="PTHR12419:SF11">
    <property type="entry name" value="OTU DOMAIN-CONTAINING PROTEIN DDB_G0284757"/>
    <property type="match status" value="1"/>
</dbReference>
<feature type="region of interest" description="Disordered" evidence="1">
    <location>
        <begin position="1377"/>
        <end position="1408"/>
    </location>
</feature>
<dbReference type="SMART" id="SM00028">
    <property type="entry name" value="TPR"/>
    <property type="match status" value="3"/>
</dbReference>
<gene>
    <name evidence="3" type="ORF">AURANDRAFT_72738</name>
</gene>
<keyword evidence="4" id="KW-1185">Reference proteome</keyword>
<dbReference type="InterPro" id="IPR038765">
    <property type="entry name" value="Papain-like_cys_pep_sf"/>
</dbReference>
<reference evidence="3 4" key="1">
    <citation type="journal article" date="2011" name="Proc. Natl. Acad. Sci. U.S.A.">
        <title>Niche of harmful alga Aureococcus anophagefferens revealed through ecogenomics.</title>
        <authorList>
            <person name="Gobler C.J."/>
            <person name="Berry D.L."/>
            <person name="Dyhrman S.T."/>
            <person name="Wilhelm S.W."/>
            <person name="Salamov A."/>
            <person name="Lobanov A.V."/>
            <person name="Zhang Y."/>
            <person name="Collier J.L."/>
            <person name="Wurch L.L."/>
            <person name="Kustka A.B."/>
            <person name="Dill B.D."/>
            <person name="Shah M."/>
            <person name="VerBerkmoes N.C."/>
            <person name="Kuo A."/>
            <person name="Terry A."/>
            <person name="Pangilinan J."/>
            <person name="Lindquist E.A."/>
            <person name="Lucas S."/>
            <person name="Paulsen I.T."/>
            <person name="Hattenrath-Lehmann T.K."/>
            <person name="Talmage S.C."/>
            <person name="Walker E.A."/>
            <person name="Koch F."/>
            <person name="Burson A.M."/>
            <person name="Marcoval M.A."/>
            <person name="Tang Y.Z."/>
            <person name="Lecleir G.R."/>
            <person name="Coyne K.J."/>
            <person name="Berg G.M."/>
            <person name="Bertrand E.M."/>
            <person name="Saito M.A."/>
            <person name="Gladyshev V.N."/>
            <person name="Grigoriev I.V."/>
        </authorList>
    </citation>
    <scope>NUCLEOTIDE SEQUENCE [LARGE SCALE GENOMIC DNA]</scope>
    <source>
        <strain evidence="4">CCMP 1984</strain>
    </source>
</reference>
<dbReference type="EMBL" id="GL833173">
    <property type="protein sequence ID" value="EGB03378.1"/>
    <property type="molecule type" value="Genomic_DNA"/>
</dbReference>
<dbReference type="Gene3D" id="3.90.70.80">
    <property type="match status" value="1"/>
</dbReference>
<feature type="compositionally biased region" description="Low complexity" evidence="1">
    <location>
        <begin position="359"/>
        <end position="368"/>
    </location>
</feature>
<dbReference type="RefSeq" id="XP_009041909.1">
    <property type="nucleotide sequence ID" value="XM_009043661.1"/>
</dbReference>
<accession>F0YNC1</accession>
<evidence type="ECO:0000313" key="4">
    <source>
        <dbReference type="Proteomes" id="UP000002729"/>
    </source>
</evidence>
<dbReference type="InterPro" id="IPR019734">
    <property type="entry name" value="TPR_rpt"/>
</dbReference>
<feature type="compositionally biased region" description="Polar residues" evidence="1">
    <location>
        <begin position="379"/>
        <end position="394"/>
    </location>
</feature>
<dbReference type="GO" id="GO:0004843">
    <property type="term" value="F:cysteine-type deubiquitinase activity"/>
    <property type="evidence" value="ECO:0007669"/>
    <property type="project" value="TreeGrafter"/>
</dbReference>
<dbReference type="eggNOG" id="KOG2605">
    <property type="taxonomic scope" value="Eukaryota"/>
</dbReference>
<feature type="compositionally biased region" description="Polar residues" evidence="1">
    <location>
        <begin position="1078"/>
        <end position="1096"/>
    </location>
</feature>
<dbReference type="PANTHER" id="PTHR12419">
    <property type="entry name" value="OTU DOMAIN CONTAINING PROTEIN"/>
    <property type="match status" value="1"/>
</dbReference>
<sequence length="1589" mass="170607">MIPGLPNSGSQLSLGSIASFQSHLSQVSLSSTVKAERRKLATERLEETAIELRKWLRSATKSLKHELYEDAVRRFTRAIDLMRALYECEEGRSIAKRHTLTEPVTLLGRLYYRRARVWLRLDQPREAELDLDQAVALAPKAAQLYLLKGATQMRLRRYADASETLLKGIACAPSDANVRRQFDGCLHALREQGVAYHNMPHAPVGTIGPAQLHDPGATPNVLASSEGGKGALGIRALGAKLKTAPGSASHLKEGDSDSGDDKPKAPPAAAADEKNTGDALTDADVHVALNNAGAFLHLEDLIEPEIEFWKSNGLELAFEEVLEGVHQVLLDFKPVLRSIFLNGCHRYAAEDAKRHWEAEQAAAGHANAPTPPSEDASVASANRPGQQKGDSTNRPGAFPHKGRRVTASEPGSEAPGRATPGSGPTRPGTEGGSESVAASRAGSAEGRSRASVVGPAAAAAAALRRGSAGQAPEHESTAGDLSRPTSAARRRKVAEDDVSELRDDDGDAAAPPANTRGFGEMNDDGPDETDLEFFPRLAGGTAPDAIPYSKWSQEVVAETVALPGGAQVAGLSTLIAQRASMSGSQLLRLLREVRLTDHGINDDVALVAIGRTLGRAAARREMGEVPEDARFFPNRDIHGAPRDEPEKGTGGEPPKKGFRRMSAVSAHLEVSTTTETFPFSTETPGKLSVKARGMLAQRPAAAWADIMAPGQGLNAIRFPQFLEVFSRVAAARYSAKIPQYLKDMEERQKGIHLDWIRAQAEFGRHRKELEMVGATHDDTIMAGGDDDDASESDGEAPDDASTSTRGSQGSKMSAKSRPGLSRQGSKLGAAARKSAVAGKPPPPGRRNTAHRGRAPSRGSLLDGPPKFGRGTQQFKGGAPKKAPKRRMSVVADDDEDFERSGSDDDESSRRPPSSRGGGGASDDSDSSASSGSDASSVGSVASVSSRVSSRSGRGRAPQSRPGSATAKRKGSFMGGGGPRAGGAKGTFRGRQSSFSAAKGAPRGRSGSVNLPGGGGPRGSRLGAGGRRPTAGAVTGAVKRSGSRTGASPSPGRGRSQSRGESGESDDGQPKRRAFSRAGSRQNLSRQGSRQNIGSVTGNTNVLIHRIGDGPPEAVVEKMTLVEVRSKMKIALLCDRIQYAVERHVVLQPEAVQGATHLRERADCEEFVERYRYRLWLRRVFAHYARAAAADAEAAAAAPTRPTTGLGAVRESRAQQQNWESPRPPVLDVREFVFMMKDLGLVSRTLTLSDVARTLVSVCSFTGEPKLDKLDQDDFARALFYCAEAKTFDGLVAAKDRVERFITHDFFLAIKTQTTVQMLWDQCDALAGFLDYFSPPSASKRPPPPPPPPPMQRGPAKVDRRDYDEKLLAVIERDSGSRVSVNLTPEPSLERVPSRLSRTSSARKPLRSASWRAPMDKNLSREDAIVRHASVLGARLARLGLREREAKADGNCQFRALSFELFGTSEHFGHVRETVARLMQRKRDEFEPYVEGPWDDYVAALTNASSWGDELTLQASAEAWDVVVHVVTSSDEHYYLMYGTPAPSPRALFTPRAARRKRTAQRHCFLTYTAPVHYNVLSAEPVPPGGDVLL</sequence>
<feature type="compositionally biased region" description="Polar residues" evidence="1">
    <location>
        <begin position="802"/>
        <end position="813"/>
    </location>
</feature>
<name>F0YNC1_AURAN</name>
<protein>
    <recommendedName>
        <fullName evidence="2">OTU domain-containing protein</fullName>
    </recommendedName>
</protein>
<feature type="region of interest" description="Disordered" evidence="1">
    <location>
        <begin position="1199"/>
        <end position="1220"/>
    </location>
</feature>
<feature type="compositionally biased region" description="Pro residues" evidence="1">
    <location>
        <begin position="1340"/>
        <end position="1351"/>
    </location>
</feature>
<dbReference type="PROSITE" id="PS50802">
    <property type="entry name" value="OTU"/>
    <property type="match status" value="1"/>
</dbReference>
<feature type="region of interest" description="Disordered" evidence="1">
    <location>
        <begin position="1335"/>
        <end position="1358"/>
    </location>
</feature>
<evidence type="ECO:0000313" key="3">
    <source>
        <dbReference type="EMBL" id="EGB03378.1"/>
    </source>
</evidence>
<feature type="compositionally biased region" description="Low complexity" evidence="1">
    <location>
        <begin position="1042"/>
        <end position="1059"/>
    </location>
</feature>
<dbReference type="CDD" id="cd22751">
    <property type="entry name" value="OTU_plant_OTU9-like"/>
    <property type="match status" value="1"/>
</dbReference>
<feature type="domain" description="OTU" evidence="2">
    <location>
        <begin position="1440"/>
        <end position="1579"/>
    </location>
</feature>
<feature type="region of interest" description="Disordered" evidence="1">
    <location>
        <begin position="463"/>
        <end position="529"/>
    </location>
</feature>
<feature type="compositionally biased region" description="Gly residues" evidence="1">
    <location>
        <begin position="1011"/>
        <end position="1025"/>
    </location>
</feature>
<dbReference type="GeneID" id="20228856"/>
<dbReference type="SUPFAM" id="SSF54001">
    <property type="entry name" value="Cysteine proteinases"/>
    <property type="match status" value="1"/>
</dbReference>
<dbReference type="Gene3D" id="1.25.40.10">
    <property type="entry name" value="Tetratricopeptide repeat domain"/>
    <property type="match status" value="1"/>
</dbReference>
<feature type="compositionally biased region" description="Gly residues" evidence="1">
    <location>
        <begin position="972"/>
        <end position="984"/>
    </location>
</feature>
<feature type="region of interest" description="Disordered" evidence="1">
    <location>
        <begin position="773"/>
        <end position="1096"/>
    </location>
</feature>
<dbReference type="SUPFAM" id="SSF48452">
    <property type="entry name" value="TPR-like"/>
    <property type="match status" value="1"/>
</dbReference>
<evidence type="ECO:0000256" key="1">
    <source>
        <dbReference type="SAM" id="MobiDB-lite"/>
    </source>
</evidence>
<feature type="region of interest" description="Disordered" evidence="1">
    <location>
        <begin position="358"/>
        <end position="450"/>
    </location>
</feature>